<feature type="compositionally biased region" description="Polar residues" evidence="1">
    <location>
        <begin position="78"/>
        <end position="88"/>
    </location>
</feature>
<sequence>MVGRDAMILDGTVRECQADVSKVISMMESMSLEFDRVLKESRRALELARNAAMADDDVKDDDVEDEDDMDDDAADLSDPQSSEPRGSLCDSQYYNYTNGMITYSLLFLCHDRITPPKQISQVTIAKLVADEVAKALAADCATRNTTGTGGPGNVGGADNAGGPKRAQPAKDCNFSSFMKCGPIQFHGKEGAIELCRWFEKI</sequence>
<protein>
    <recommendedName>
        <fullName evidence="4">Reverse transcriptase domain-containing protein</fullName>
    </recommendedName>
</protein>
<dbReference type="EMBL" id="BQNB010008710">
    <property type="protein sequence ID" value="GJS53210.1"/>
    <property type="molecule type" value="Genomic_DNA"/>
</dbReference>
<keyword evidence="3" id="KW-1185">Reference proteome</keyword>
<accession>A0ABQ4WJZ1</accession>
<feature type="region of interest" description="Disordered" evidence="1">
    <location>
        <begin position="54"/>
        <end position="88"/>
    </location>
</feature>
<reference evidence="2" key="2">
    <citation type="submission" date="2022-01" db="EMBL/GenBank/DDBJ databases">
        <authorList>
            <person name="Yamashiro T."/>
            <person name="Shiraishi A."/>
            <person name="Satake H."/>
            <person name="Nakayama K."/>
        </authorList>
    </citation>
    <scope>NUCLEOTIDE SEQUENCE</scope>
</reference>
<dbReference type="Proteomes" id="UP001151760">
    <property type="component" value="Unassembled WGS sequence"/>
</dbReference>
<feature type="compositionally biased region" description="Gly residues" evidence="1">
    <location>
        <begin position="147"/>
        <end position="159"/>
    </location>
</feature>
<gene>
    <name evidence="2" type="ORF">Tco_0626572</name>
</gene>
<feature type="compositionally biased region" description="Acidic residues" evidence="1">
    <location>
        <begin position="54"/>
        <end position="75"/>
    </location>
</feature>
<reference evidence="2" key="1">
    <citation type="journal article" date="2022" name="Int. J. Mol. Sci.">
        <title>Draft Genome of Tanacetum Coccineum: Genomic Comparison of Closely Related Tanacetum-Family Plants.</title>
        <authorList>
            <person name="Yamashiro T."/>
            <person name="Shiraishi A."/>
            <person name="Nakayama K."/>
            <person name="Satake H."/>
        </authorList>
    </citation>
    <scope>NUCLEOTIDE SEQUENCE</scope>
</reference>
<evidence type="ECO:0000313" key="2">
    <source>
        <dbReference type="EMBL" id="GJS53210.1"/>
    </source>
</evidence>
<evidence type="ECO:0008006" key="4">
    <source>
        <dbReference type="Google" id="ProtNLM"/>
    </source>
</evidence>
<organism evidence="2 3">
    <name type="scientific">Tanacetum coccineum</name>
    <dbReference type="NCBI Taxonomy" id="301880"/>
    <lineage>
        <taxon>Eukaryota</taxon>
        <taxon>Viridiplantae</taxon>
        <taxon>Streptophyta</taxon>
        <taxon>Embryophyta</taxon>
        <taxon>Tracheophyta</taxon>
        <taxon>Spermatophyta</taxon>
        <taxon>Magnoliopsida</taxon>
        <taxon>eudicotyledons</taxon>
        <taxon>Gunneridae</taxon>
        <taxon>Pentapetalae</taxon>
        <taxon>asterids</taxon>
        <taxon>campanulids</taxon>
        <taxon>Asterales</taxon>
        <taxon>Asteraceae</taxon>
        <taxon>Asteroideae</taxon>
        <taxon>Anthemideae</taxon>
        <taxon>Anthemidinae</taxon>
        <taxon>Tanacetum</taxon>
    </lineage>
</organism>
<comment type="caution">
    <text evidence="2">The sequence shown here is derived from an EMBL/GenBank/DDBJ whole genome shotgun (WGS) entry which is preliminary data.</text>
</comment>
<name>A0ABQ4WJZ1_9ASTR</name>
<evidence type="ECO:0000313" key="3">
    <source>
        <dbReference type="Proteomes" id="UP001151760"/>
    </source>
</evidence>
<proteinExistence type="predicted"/>
<evidence type="ECO:0000256" key="1">
    <source>
        <dbReference type="SAM" id="MobiDB-lite"/>
    </source>
</evidence>
<feature type="region of interest" description="Disordered" evidence="1">
    <location>
        <begin position="145"/>
        <end position="165"/>
    </location>
</feature>